<dbReference type="AlphaFoldDB" id="A0A645H908"/>
<comment type="caution">
    <text evidence="1">The sequence shown here is derived from an EMBL/GenBank/DDBJ whole genome shotgun (WGS) entry which is preliminary data.</text>
</comment>
<name>A0A645H908_9ZZZZ</name>
<organism evidence="1">
    <name type="scientific">bioreactor metagenome</name>
    <dbReference type="NCBI Taxonomy" id="1076179"/>
    <lineage>
        <taxon>unclassified sequences</taxon>
        <taxon>metagenomes</taxon>
        <taxon>ecological metagenomes</taxon>
    </lineage>
</organism>
<sequence>MNNLHTKAIGIQQSVFDYEQELKTYSNDGLLSKALDKGEISLSEYFFELSLYYESVDKLLELKMNLAETVAGLNRYY</sequence>
<proteinExistence type="predicted"/>
<reference evidence="1" key="1">
    <citation type="submission" date="2019-08" db="EMBL/GenBank/DDBJ databases">
        <authorList>
            <person name="Kucharzyk K."/>
            <person name="Murdoch R.W."/>
            <person name="Higgins S."/>
            <person name="Loffler F."/>
        </authorList>
    </citation>
    <scope>NUCLEOTIDE SEQUENCE</scope>
</reference>
<accession>A0A645H908</accession>
<protein>
    <recommendedName>
        <fullName evidence="2">TolC family protein</fullName>
    </recommendedName>
</protein>
<evidence type="ECO:0008006" key="2">
    <source>
        <dbReference type="Google" id="ProtNLM"/>
    </source>
</evidence>
<evidence type="ECO:0000313" key="1">
    <source>
        <dbReference type="EMBL" id="MPN35485.1"/>
    </source>
</evidence>
<dbReference type="EMBL" id="VSSQ01089105">
    <property type="protein sequence ID" value="MPN35485.1"/>
    <property type="molecule type" value="Genomic_DNA"/>
</dbReference>
<gene>
    <name evidence="1" type="ORF">SDC9_182983</name>
</gene>